<proteinExistence type="predicted"/>
<organism evidence="1 2">
    <name type="scientific">Dichanthelium oligosanthes</name>
    <dbReference type="NCBI Taxonomy" id="888268"/>
    <lineage>
        <taxon>Eukaryota</taxon>
        <taxon>Viridiplantae</taxon>
        <taxon>Streptophyta</taxon>
        <taxon>Embryophyta</taxon>
        <taxon>Tracheophyta</taxon>
        <taxon>Spermatophyta</taxon>
        <taxon>Magnoliopsida</taxon>
        <taxon>Liliopsida</taxon>
        <taxon>Poales</taxon>
        <taxon>Poaceae</taxon>
        <taxon>PACMAD clade</taxon>
        <taxon>Panicoideae</taxon>
        <taxon>Panicodae</taxon>
        <taxon>Paniceae</taxon>
        <taxon>Dichantheliinae</taxon>
        <taxon>Dichanthelium</taxon>
    </lineage>
</organism>
<comment type="caution">
    <text evidence="1">The sequence shown here is derived from an EMBL/GenBank/DDBJ whole genome shotgun (WGS) entry which is preliminary data.</text>
</comment>
<sequence>LTGAGLCWTFFSWRVQPPKTRVHHMWEYSNHFDPTSESEEELAQSEVAAQVAAFLKMNVATMMSVFENNPLSRSLSNDLLNVSLPSLLCFCCIHCRPPFLSNLCICFSPWARFALILLSLRTRRGRKRPRTRLSESERGR</sequence>
<dbReference type="PANTHER" id="PTHR33026:SF7">
    <property type="entry name" value="OS03G0100275 PROTEIN"/>
    <property type="match status" value="1"/>
</dbReference>
<reference evidence="1 2" key="1">
    <citation type="submission" date="2016-09" db="EMBL/GenBank/DDBJ databases">
        <title>The draft genome of Dichanthelium oligosanthes: A C3 panicoid grass species.</title>
        <authorList>
            <person name="Studer A.J."/>
            <person name="Schnable J.C."/>
            <person name="Brutnell T.P."/>
        </authorList>
    </citation>
    <scope>NUCLEOTIDE SEQUENCE [LARGE SCALE GENOMIC DNA]</scope>
    <source>
        <strain evidence="2">cv. Kellogg 1175</strain>
        <tissue evidence="1">Leaf</tissue>
    </source>
</reference>
<keyword evidence="2" id="KW-1185">Reference proteome</keyword>
<dbReference type="PANTHER" id="PTHR33026">
    <property type="entry name" value="OS06G0360600 PROTEIN"/>
    <property type="match status" value="1"/>
</dbReference>
<evidence type="ECO:0000313" key="2">
    <source>
        <dbReference type="Proteomes" id="UP000095767"/>
    </source>
</evidence>
<gene>
    <name evidence="1" type="ORF">BAE44_0013120</name>
</gene>
<feature type="non-terminal residue" evidence="1">
    <location>
        <position position="1"/>
    </location>
</feature>
<dbReference type="EMBL" id="LWDX02036076">
    <property type="protein sequence ID" value="OEL25862.1"/>
    <property type="molecule type" value="Genomic_DNA"/>
</dbReference>
<accession>A0A1E5VLB2</accession>
<protein>
    <submittedName>
        <fullName evidence="1">Uncharacterized protein</fullName>
    </submittedName>
</protein>
<name>A0A1E5VLB2_9POAL</name>
<dbReference type="AlphaFoldDB" id="A0A1E5VLB2"/>
<evidence type="ECO:0000313" key="1">
    <source>
        <dbReference type="EMBL" id="OEL25862.1"/>
    </source>
</evidence>
<dbReference type="Proteomes" id="UP000095767">
    <property type="component" value="Unassembled WGS sequence"/>
</dbReference>